<dbReference type="EMBL" id="CM000650">
    <property type="protein sequence ID" value="EED88492.1"/>
    <property type="molecule type" value="Genomic_DNA"/>
</dbReference>
<dbReference type="eggNOG" id="ENOG502TMMN">
    <property type="taxonomic scope" value="Eukaryota"/>
</dbReference>
<dbReference type="RefSeq" id="XP_002294137.1">
    <property type="nucleotide sequence ID" value="XM_002294101.1"/>
</dbReference>
<dbReference type="GeneID" id="7450301"/>
<protein>
    <submittedName>
        <fullName evidence="5">Uncharacterized protein</fullName>
    </submittedName>
</protein>
<keyword evidence="3" id="KW-0808">Transferase</keyword>
<dbReference type="PANTHER" id="PTHR12176">
    <property type="entry name" value="SAM-DEPENDENT METHYLTRANSFERASE SUPERFAMILY PROTEIN"/>
    <property type="match status" value="1"/>
</dbReference>
<dbReference type="KEGG" id="tps:THAPSDRAFT_10271"/>
<proteinExistence type="inferred from homology"/>
<dbReference type="PaxDb" id="35128-Thaps10271"/>
<dbReference type="Proteomes" id="UP000001449">
    <property type="component" value="Chromosome 15"/>
</dbReference>
<name>B8CDN9_THAPS</name>
<sequence length="552" mass="62065">MSTDRTTINSFAVCNADMGNDVLDDNNNSSSNEQRTQHDDNDRGDDIIINDAPFEWLTNFQSLMHLVSPSRIVFGESSLDSSTSLKNGITSKLYSHQHHPSLSTSNGIINLNALHVGCGTSTCGEEMLDIQECIATNTSDSVSSNNNMNNKADVQQRREVVYHLQYGHVVNVDVDKDALEVMERRWTTTQHIMKSEKQLKERKMEVRRIEWRYLDFNDESSCRSALDPIYEAATTAAATTDRPNNKEVSGGYFDLVFDKSTLDCLLCSETDVVAGFLCEVYRALRVPSICSSTATDLDGTPSCCHENSAGDTTASSSIPSSWGGIYVLISFHPVDFIEQILTQLPGAEWDVVHEVVKRRVGSIGKAGKDGGVIDNEAVDGNNDHDGSNLHVEEVVATKSHFAWSSGTFQPDDNYRKTVNVFTCRRKHNTPTSPYILDRELVRRYIEKCCNDWYQTTNPMVTVQREGQLRLDFLNATRNGPSPHSTKNEDGAVLDLKQSYSILFTEAEKEHLTYEYFIEDWEAYCERRESQKDALSREGMTVDIALDFLREMQ</sequence>
<evidence type="ECO:0000313" key="5">
    <source>
        <dbReference type="EMBL" id="EED88492.1"/>
    </source>
</evidence>
<accession>B8CDN9</accession>
<reference evidence="5 6" key="1">
    <citation type="journal article" date="2004" name="Science">
        <title>The genome of the diatom Thalassiosira pseudonana: ecology, evolution, and metabolism.</title>
        <authorList>
            <person name="Armbrust E.V."/>
            <person name="Berges J.A."/>
            <person name="Bowler C."/>
            <person name="Green B.R."/>
            <person name="Martinez D."/>
            <person name="Putnam N.H."/>
            <person name="Zhou S."/>
            <person name="Allen A.E."/>
            <person name="Apt K.E."/>
            <person name="Bechner M."/>
            <person name="Brzezinski M.A."/>
            <person name="Chaal B.K."/>
            <person name="Chiovitti A."/>
            <person name="Davis A.K."/>
            <person name="Demarest M.S."/>
            <person name="Detter J.C."/>
            <person name="Glavina T."/>
            <person name="Goodstein D."/>
            <person name="Hadi M.Z."/>
            <person name="Hellsten U."/>
            <person name="Hildebrand M."/>
            <person name="Jenkins B.D."/>
            <person name="Jurka J."/>
            <person name="Kapitonov V.V."/>
            <person name="Kroger N."/>
            <person name="Lau W.W."/>
            <person name="Lane T.W."/>
            <person name="Larimer F.W."/>
            <person name="Lippmeier J.C."/>
            <person name="Lucas S."/>
            <person name="Medina M."/>
            <person name="Montsant A."/>
            <person name="Obornik M."/>
            <person name="Parker M.S."/>
            <person name="Palenik B."/>
            <person name="Pazour G.J."/>
            <person name="Richardson P.M."/>
            <person name="Rynearson T.A."/>
            <person name="Saito M.A."/>
            <person name="Schwartz D.C."/>
            <person name="Thamatrakoln K."/>
            <person name="Valentin K."/>
            <person name="Vardi A."/>
            <person name="Wilkerson F.P."/>
            <person name="Rokhsar D.S."/>
        </authorList>
    </citation>
    <scope>NUCLEOTIDE SEQUENCE [LARGE SCALE GENOMIC DNA]</scope>
    <source>
        <strain evidence="5 6">CCMP1335</strain>
    </source>
</reference>
<dbReference type="GO" id="GO:0008168">
    <property type="term" value="F:methyltransferase activity"/>
    <property type="evidence" value="ECO:0007669"/>
    <property type="project" value="UniProtKB-KW"/>
</dbReference>
<reference evidence="5 6" key="2">
    <citation type="journal article" date="2008" name="Nature">
        <title>The Phaeodactylum genome reveals the evolutionary history of diatom genomes.</title>
        <authorList>
            <person name="Bowler C."/>
            <person name="Allen A.E."/>
            <person name="Badger J.H."/>
            <person name="Grimwood J."/>
            <person name="Jabbari K."/>
            <person name="Kuo A."/>
            <person name="Maheswari U."/>
            <person name="Martens C."/>
            <person name="Maumus F."/>
            <person name="Otillar R.P."/>
            <person name="Rayko E."/>
            <person name="Salamov A."/>
            <person name="Vandepoele K."/>
            <person name="Beszteri B."/>
            <person name="Gruber A."/>
            <person name="Heijde M."/>
            <person name="Katinka M."/>
            <person name="Mock T."/>
            <person name="Valentin K."/>
            <person name="Verret F."/>
            <person name="Berges J.A."/>
            <person name="Brownlee C."/>
            <person name="Cadoret J.P."/>
            <person name="Chiovitti A."/>
            <person name="Choi C.J."/>
            <person name="Coesel S."/>
            <person name="De Martino A."/>
            <person name="Detter J.C."/>
            <person name="Durkin C."/>
            <person name="Falciatore A."/>
            <person name="Fournet J."/>
            <person name="Haruta M."/>
            <person name="Huysman M.J."/>
            <person name="Jenkins B.D."/>
            <person name="Jiroutova K."/>
            <person name="Jorgensen R.E."/>
            <person name="Joubert Y."/>
            <person name="Kaplan A."/>
            <person name="Kroger N."/>
            <person name="Kroth P.G."/>
            <person name="La Roche J."/>
            <person name="Lindquist E."/>
            <person name="Lommer M."/>
            <person name="Martin-Jezequel V."/>
            <person name="Lopez P.J."/>
            <person name="Lucas S."/>
            <person name="Mangogna M."/>
            <person name="McGinnis K."/>
            <person name="Medlin L.K."/>
            <person name="Montsant A."/>
            <person name="Oudot-Le Secq M.P."/>
            <person name="Napoli C."/>
            <person name="Obornik M."/>
            <person name="Parker M.S."/>
            <person name="Petit J.L."/>
            <person name="Porcel B.M."/>
            <person name="Poulsen N."/>
            <person name="Robison M."/>
            <person name="Rychlewski L."/>
            <person name="Rynearson T.A."/>
            <person name="Schmutz J."/>
            <person name="Shapiro H."/>
            <person name="Siaut M."/>
            <person name="Stanley M."/>
            <person name="Sussman M.R."/>
            <person name="Taylor A.R."/>
            <person name="Vardi A."/>
            <person name="von Dassow P."/>
            <person name="Vyverman W."/>
            <person name="Willis A."/>
            <person name="Wyrwicz L.S."/>
            <person name="Rokhsar D.S."/>
            <person name="Weissenbach J."/>
            <person name="Armbrust E.V."/>
            <person name="Green B.R."/>
            <person name="Van de Peer Y."/>
            <person name="Grigoriev I.V."/>
        </authorList>
    </citation>
    <scope>NUCLEOTIDE SEQUENCE [LARGE SCALE GENOMIC DNA]</scope>
    <source>
        <strain evidence="5 6">CCMP1335</strain>
    </source>
</reference>
<dbReference type="InterPro" id="IPR029063">
    <property type="entry name" value="SAM-dependent_MTases_sf"/>
</dbReference>
<dbReference type="OMA" id="CCHENSA"/>
<gene>
    <name evidence="5" type="ORF">THAPSDRAFT_10271</name>
</gene>
<evidence type="ECO:0000256" key="2">
    <source>
        <dbReference type="ARBA" id="ARBA00022603"/>
    </source>
</evidence>
<organism evidence="5 6">
    <name type="scientific">Thalassiosira pseudonana</name>
    <name type="common">Marine diatom</name>
    <name type="synonym">Cyclotella nana</name>
    <dbReference type="NCBI Taxonomy" id="35128"/>
    <lineage>
        <taxon>Eukaryota</taxon>
        <taxon>Sar</taxon>
        <taxon>Stramenopiles</taxon>
        <taxon>Ochrophyta</taxon>
        <taxon>Bacillariophyta</taxon>
        <taxon>Coscinodiscophyceae</taxon>
        <taxon>Thalassiosirophycidae</taxon>
        <taxon>Thalassiosirales</taxon>
        <taxon>Thalassiosiraceae</taxon>
        <taxon>Thalassiosira</taxon>
    </lineage>
</organism>
<dbReference type="InterPro" id="IPR051419">
    <property type="entry name" value="Lys/N-term_MeTrsfase_sf"/>
</dbReference>
<feature type="region of interest" description="Disordered" evidence="4">
    <location>
        <begin position="22"/>
        <end position="45"/>
    </location>
</feature>
<dbReference type="InParanoid" id="B8CDN9"/>
<dbReference type="PANTHER" id="PTHR12176:SF84">
    <property type="entry name" value="METHYLTRANSFERASE DOMAIN-CONTAINING PROTEIN"/>
    <property type="match status" value="1"/>
</dbReference>
<keyword evidence="2" id="KW-0489">Methyltransferase</keyword>
<comment type="similarity">
    <text evidence="1">Belongs to the methyltransferase superfamily.</text>
</comment>
<feature type="compositionally biased region" description="Basic and acidic residues" evidence="4">
    <location>
        <begin position="35"/>
        <end position="45"/>
    </location>
</feature>
<evidence type="ECO:0000256" key="1">
    <source>
        <dbReference type="ARBA" id="ARBA00008361"/>
    </source>
</evidence>
<evidence type="ECO:0000256" key="4">
    <source>
        <dbReference type="SAM" id="MobiDB-lite"/>
    </source>
</evidence>
<evidence type="ECO:0000256" key="3">
    <source>
        <dbReference type="ARBA" id="ARBA00022679"/>
    </source>
</evidence>
<evidence type="ECO:0000313" key="6">
    <source>
        <dbReference type="Proteomes" id="UP000001449"/>
    </source>
</evidence>
<dbReference type="AlphaFoldDB" id="B8CDN9"/>
<dbReference type="GO" id="GO:0032259">
    <property type="term" value="P:methylation"/>
    <property type="evidence" value="ECO:0007669"/>
    <property type="project" value="UniProtKB-KW"/>
</dbReference>
<dbReference type="HOGENOM" id="CLU_493925_0_0_1"/>
<dbReference type="Gene3D" id="3.40.50.150">
    <property type="entry name" value="Vaccinia Virus protein VP39"/>
    <property type="match status" value="1"/>
</dbReference>
<keyword evidence="6" id="KW-1185">Reference proteome</keyword>